<organism evidence="9 10">
    <name type="scientific">Fusarium oligoseptatum</name>
    <dbReference type="NCBI Taxonomy" id="2604345"/>
    <lineage>
        <taxon>Eukaryota</taxon>
        <taxon>Fungi</taxon>
        <taxon>Dikarya</taxon>
        <taxon>Ascomycota</taxon>
        <taxon>Pezizomycotina</taxon>
        <taxon>Sordariomycetes</taxon>
        <taxon>Hypocreomycetidae</taxon>
        <taxon>Hypocreales</taxon>
        <taxon>Nectriaceae</taxon>
        <taxon>Fusarium</taxon>
        <taxon>Fusarium solani species complex</taxon>
    </lineage>
</organism>
<accession>A0A428U4K1</accession>
<dbReference type="GO" id="GO:0003723">
    <property type="term" value="F:RNA binding"/>
    <property type="evidence" value="ECO:0007669"/>
    <property type="project" value="TreeGrafter"/>
</dbReference>
<evidence type="ECO:0000313" key="9">
    <source>
        <dbReference type="EMBL" id="RSM09138.1"/>
    </source>
</evidence>
<dbReference type="AlphaFoldDB" id="A0A428U4K1"/>
<dbReference type="EMBL" id="NKCK01000030">
    <property type="protein sequence ID" value="RSM09138.1"/>
    <property type="molecule type" value="Genomic_DNA"/>
</dbReference>
<keyword evidence="4" id="KW-0547">Nucleotide-binding</keyword>
<feature type="compositionally biased region" description="Acidic residues" evidence="7">
    <location>
        <begin position="318"/>
        <end position="332"/>
    </location>
</feature>
<dbReference type="EC" id="3.6.4.13" evidence="1"/>
<dbReference type="GO" id="GO:0016787">
    <property type="term" value="F:hydrolase activity"/>
    <property type="evidence" value="ECO:0007669"/>
    <property type="project" value="UniProtKB-KW"/>
</dbReference>
<sequence>MNPDCPRGYIDETSTITDKGRQSARLPVDPVWYNAMVEARTLGCLSEMLSIVALVTAQSQHSIFLRPLAYRDAPDAAFQEYACPKSDHITQLQAFHQYVQAKKAGREDLYYHNHFLDLHVLEETLRLRTHITATVQTLFGPVTGMDFEDKQYTEKICKALARSLFCNTAFRDPGSRAAKGNVPIIENKEDLYRTAHRNHHAALHPGSALIGIKHEWVVYDKFMPLRIEADLAYFQDEMLSRKRSEVLRQPYVKRSLDQAREKDLPYFQDEKLARKRNGSSTTPRKSKPRRRRQPLTSTCQGTWATPKSPIIMHQSPDLEAESTDDWSDETDADEHARYDPNKRSNKYPKKKRKRDEDLSNEERPKKLAKRKKSRLCSASAYLYMVLADGGPAFKRRDDSGQAASGRSVKYHDGLTAEGVFIEALHWHDAYERGRFTEYNKNVMIALARRRVRNWAESDPEGMAAIGRRRSDDAARFETVCSKTQMSTRQRDILVVMSENASILSSLEVMWLWKDECGQATPKGCVNFHRGLVM</sequence>
<dbReference type="GO" id="GO:0006397">
    <property type="term" value="P:mRNA processing"/>
    <property type="evidence" value="ECO:0007669"/>
    <property type="project" value="UniProtKB-KW"/>
</dbReference>
<dbReference type="Proteomes" id="UP000287144">
    <property type="component" value="Unassembled WGS sequence"/>
</dbReference>
<keyword evidence="2" id="KW-0507">mRNA processing</keyword>
<name>A0A428U4K1_9HYPO</name>
<keyword evidence="5" id="KW-0508">mRNA splicing</keyword>
<evidence type="ECO:0000313" key="10">
    <source>
        <dbReference type="Proteomes" id="UP000287144"/>
    </source>
</evidence>
<keyword evidence="3" id="KW-0378">Hydrolase</keyword>
<dbReference type="Gene3D" id="1.20.120.1080">
    <property type="match status" value="1"/>
</dbReference>
<dbReference type="PANTHER" id="PTHR18934:SF109">
    <property type="entry name" value="ATP-DEPENDENT RNA HELICASE DHX15 HOMOLOG"/>
    <property type="match status" value="1"/>
</dbReference>
<evidence type="ECO:0000256" key="7">
    <source>
        <dbReference type="SAM" id="MobiDB-lite"/>
    </source>
</evidence>
<protein>
    <recommendedName>
        <fullName evidence="1">RNA helicase</fullName>
        <ecNumber evidence="1">3.6.4.13</ecNumber>
    </recommendedName>
</protein>
<evidence type="ECO:0000256" key="5">
    <source>
        <dbReference type="ARBA" id="ARBA00023187"/>
    </source>
</evidence>
<evidence type="ECO:0000256" key="2">
    <source>
        <dbReference type="ARBA" id="ARBA00022664"/>
    </source>
</evidence>
<keyword evidence="4" id="KW-0347">Helicase</keyword>
<evidence type="ECO:0000256" key="1">
    <source>
        <dbReference type="ARBA" id="ARBA00012552"/>
    </source>
</evidence>
<feature type="compositionally biased region" description="Basic and acidic residues" evidence="7">
    <location>
        <begin position="263"/>
        <end position="272"/>
    </location>
</feature>
<dbReference type="GO" id="GO:0008380">
    <property type="term" value="P:RNA splicing"/>
    <property type="evidence" value="ECO:0007669"/>
    <property type="project" value="UniProtKB-KW"/>
</dbReference>
<feature type="domain" description="Helicase-associated" evidence="8">
    <location>
        <begin position="8"/>
        <end position="92"/>
    </location>
</feature>
<evidence type="ECO:0000256" key="6">
    <source>
        <dbReference type="ARBA" id="ARBA00047984"/>
    </source>
</evidence>
<feature type="compositionally biased region" description="Basic and acidic residues" evidence="7">
    <location>
        <begin position="354"/>
        <end position="365"/>
    </location>
</feature>
<dbReference type="PANTHER" id="PTHR18934">
    <property type="entry name" value="ATP-DEPENDENT RNA HELICASE"/>
    <property type="match status" value="1"/>
</dbReference>
<evidence type="ECO:0000259" key="8">
    <source>
        <dbReference type="SMART" id="SM00847"/>
    </source>
</evidence>
<feature type="compositionally biased region" description="Basic residues" evidence="7">
    <location>
        <begin position="284"/>
        <end position="293"/>
    </location>
</feature>
<evidence type="ECO:0000256" key="4">
    <source>
        <dbReference type="ARBA" id="ARBA00022806"/>
    </source>
</evidence>
<dbReference type="GO" id="GO:0003724">
    <property type="term" value="F:RNA helicase activity"/>
    <property type="evidence" value="ECO:0007669"/>
    <property type="project" value="UniProtKB-EC"/>
</dbReference>
<feature type="region of interest" description="Disordered" evidence="7">
    <location>
        <begin position="263"/>
        <end position="371"/>
    </location>
</feature>
<feature type="compositionally biased region" description="Polar residues" evidence="7">
    <location>
        <begin position="294"/>
        <end position="305"/>
    </location>
</feature>
<feature type="compositionally biased region" description="Basic residues" evidence="7">
    <location>
        <begin position="343"/>
        <end position="353"/>
    </location>
</feature>
<dbReference type="STRING" id="1325735.A0A428U4K1"/>
<keyword evidence="10" id="KW-1185">Reference proteome</keyword>
<comment type="catalytic activity">
    <reaction evidence="6">
        <text>ATP + H2O = ADP + phosphate + H(+)</text>
        <dbReference type="Rhea" id="RHEA:13065"/>
        <dbReference type="ChEBI" id="CHEBI:15377"/>
        <dbReference type="ChEBI" id="CHEBI:15378"/>
        <dbReference type="ChEBI" id="CHEBI:30616"/>
        <dbReference type="ChEBI" id="CHEBI:43474"/>
        <dbReference type="ChEBI" id="CHEBI:456216"/>
        <dbReference type="EC" id="3.6.4.13"/>
    </reaction>
</comment>
<feature type="compositionally biased region" description="Basic and acidic residues" evidence="7">
    <location>
        <begin position="333"/>
        <end position="342"/>
    </location>
</feature>
<dbReference type="InterPro" id="IPR007502">
    <property type="entry name" value="Helicase-assoc_dom"/>
</dbReference>
<gene>
    <name evidence="9" type="ORF">CEP52_004233</name>
</gene>
<comment type="caution">
    <text evidence="9">The sequence shown here is derived from an EMBL/GenBank/DDBJ whole genome shotgun (WGS) entry which is preliminary data.</text>
</comment>
<dbReference type="SMART" id="SM00847">
    <property type="entry name" value="HA2"/>
    <property type="match status" value="1"/>
</dbReference>
<reference evidence="9 10" key="1">
    <citation type="submission" date="2017-06" db="EMBL/GenBank/DDBJ databases">
        <title>Comparative genomic analysis of Ambrosia Fusariam Clade fungi.</title>
        <authorList>
            <person name="Stajich J.E."/>
            <person name="Carrillo J."/>
            <person name="Kijimoto T."/>
            <person name="Eskalen A."/>
            <person name="O'Donnell K."/>
            <person name="Kasson M."/>
        </authorList>
    </citation>
    <scope>NUCLEOTIDE SEQUENCE [LARGE SCALE GENOMIC DNA]</scope>
    <source>
        <strain evidence="9 10">NRRL62579</strain>
    </source>
</reference>
<evidence type="ECO:0000256" key="3">
    <source>
        <dbReference type="ARBA" id="ARBA00022801"/>
    </source>
</evidence>
<proteinExistence type="predicted"/>
<keyword evidence="4" id="KW-0067">ATP-binding</keyword>